<feature type="binding site" evidence="8">
    <location>
        <position position="54"/>
    </location>
    <ligand>
        <name>Mg(2+)</name>
        <dbReference type="ChEBI" id="CHEBI:18420"/>
    </ligand>
</feature>
<evidence type="ECO:0000256" key="2">
    <source>
        <dbReference type="ARBA" id="ARBA00022553"/>
    </source>
</evidence>
<feature type="active site" description="Phosphoserine intermediate" evidence="7">
    <location>
        <position position="94"/>
    </location>
</feature>
<feature type="binding site" evidence="8">
    <location>
        <position position="147"/>
    </location>
    <ligand>
        <name>Mg(2+)</name>
        <dbReference type="ChEBI" id="CHEBI:18420"/>
    </ligand>
</feature>
<keyword evidence="5 8" id="KW-0862">Zinc</keyword>
<evidence type="ECO:0000256" key="4">
    <source>
        <dbReference type="ARBA" id="ARBA00022801"/>
    </source>
</evidence>
<feature type="binding site" evidence="8">
    <location>
        <position position="261"/>
    </location>
    <ligand>
        <name>Mg(2+)</name>
        <dbReference type="ChEBI" id="CHEBI:18420"/>
    </ligand>
</feature>
<keyword evidence="10" id="KW-0732">Signal</keyword>
<dbReference type="OrthoDB" id="9794455at2"/>
<dbReference type="RefSeq" id="WP_095370387.1">
    <property type="nucleotide sequence ID" value="NZ_CP022983.1"/>
</dbReference>
<keyword evidence="4" id="KW-0378">Hydrolase</keyword>
<dbReference type="KEGG" id="bko:CKF48_05450"/>
<evidence type="ECO:0000256" key="10">
    <source>
        <dbReference type="SAM" id="SignalP"/>
    </source>
</evidence>
<keyword evidence="12" id="KW-1185">Reference proteome</keyword>
<dbReference type="Gene3D" id="3.40.720.10">
    <property type="entry name" value="Alkaline Phosphatase, subunit A"/>
    <property type="match status" value="1"/>
</dbReference>
<dbReference type="InterPro" id="IPR017850">
    <property type="entry name" value="Alkaline_phosphatase_core_sf"/>
</dbReference>
<dbReference type="GO" id="GO:0046872">
    <property type="term" value="F:metal ion binding"/>
    <property type="evidence" value="ECO:0007669"/>
    <property type="project" value="UniProtKB-KW"/>
</dbReference>
<feature type="chain" id="PRO_5038376454" evidence="10">
    <location>
        <begin position="23"/>
        <end position="439"/>
    </location>
</feature>
<comment type="cofactor">
    <cofactor evidence="8">
        <name>Mg(2+)</name>
        <dbReference type="ChEBI" id="CHEBI:18420"/>
    </cofactor>
    <text evidence="8">Binds 1 Mg(2+) ion.</text>
</comment>
<evidence type="ECO:0000256" key="8">
    <source>
        <dbReference type="PIRSR" id="PIRSR601952-2"/>
    </source>
</evidence>
<comment type="similarity">
    <text evidence="1 9">Belongs to the alkaline phosphatase family.</text>
</comment>
<dbReference type="GO" id="GO:0004035">
    <property type="term" value="F:alkaline phosphatase activity"/>
    <property type="evidence" value="ECO:0007669"/>
    <property type="project" value="TreeGrafter"/>
</dbReference>
<feature type="binding site" evidence="8">
    <location>
        <position position="308"/>
    </location>
    <ligand>
        <name>Zn(2+)</name>
        <dbReference type="ChEBI" id="CHEBI:29105"/>
        <label>2</label>
    </ligand>
</feature>
<proteinExistence type="inferred from homology"/>
<reference evidence="11 12" key="1">
    <citation type="submission" date="2017-08" db="EMBL/GenBank/DDBJ databases">
        <title>Complete Genome Sequence of Bacillus kochii Oregon-R-modENCODE STRAIN BDGP4, isolated from Drosophila melanogaster gut.</title>
        <authorList>
            <person name="Wan K.H."/>
            <person name="Yu C."/>
            <person name="Park S."/>
            <person name="Hammonds A.S."/>
            <person name="Booth B.W."/>
            <person name="Celniker S.E."/>
        </authorList>
    </citation>
    <scope>NUCLEOTIDE SEQUENCE [LARGE SCALE GENOMIC DNA]</scope>
    <source>
        <strain evidence="11 12">BDGP4</strain>
    </source>
</reference>
<dbReference type="SMART" id="SM00098">
    <property type="entry name" value="alkPPc"/>
    <property type="match status" value="1"/>
</dbReference>
<dbReference type="Proteomes" id="UP000215137">
    <property type="component" value="Chromosome"/>
</dbReference>
<dbReference type="PRINTS" id="PR00113">
    <property type="entry name" value="ALKPHPHTASE"/>
</dbReference>
<feature type="binding site" evidence="8">
    <location>
        <position position="397"/>
    </location>
    <ligand>
        <name>Zn(2+)</name>
        <dbReference type="ChEBI" id="CHEBI:29105"/>
        <label>2</label>
    </ligand>
</feature>
<dbReference type="PANTHER" id="PTHR11596">
    <property type="entry name" value="ALKALINE PHOSPHATASE"/>
    <property type="match status" value="1"/>
</dbReference>
<keyword evidence="2" id="KW-0597">Phosphoprotein</keyword>
<feature type="binding site" evidence="8">
    <location>
        <position position="266"/>
    </location>
    <ligand>
        <name>Zn(2+)</name>
        <dbReference type="ChEBI" id="CHEBI:29105"/>
        <label>2</label>
    </ligand>
</feature>
<feature type="binding site" evidence="8">
    <location>
        <position position="145"/>
    </location>
    <ligand>
        <name>Mg(2+)</name>
        <dbReference type="ChEBI" id="CHEBI:18420"/>
    </ligand>
</feature>
<evidence type="ECO:0000313" key="11">
    <source>
        <dbReference type="EMBL" id="ASV66812.1"/>
    </source>
</evidence>
<gene>
    <name evidence="11" type="ORF">CKF48_05450</name>
</gene>
<evidence type="ECO:0000256" key="9">
    <source>
        <dbReference type="RuleBase" id="RU003946"/>
    </source>
</evidence>
<keyword evidence="3 8" id="KW-0479">Metal-binding</keyword>
<sequence length="439" mass="47194">MLKKTWKKKLLSLALVSTIAVGGISTVLPEQEVEAKGKPKGKDKAQNVIFLIPDGFSAAYATNYRWYKGEDTVLDSMNIAMQRTYSANSNITDSAAAGTAMATGVKTNNGMISTDPTGKELKTILEETERKGKSSGLVATSTITHATPAAFASHVASRADEADIAPQLLDNDVDVILGGGQKYFTDELIDEAKDEGYQLVTNKRELDRVKKTNKVLGLFAEEGMAPELDREDTQQPSLADMTETAIDTLKKNKNGFFLMVEGSQIDWAGHANDAAWAMKDSEAFEEAVIEAMDFAKKDGNTLVVVAGDHDTGGMSVGGYGNGSANVEMLRDVTATGDYMASKLNKKRTNAKKVLKEYAAIDLTKAEVNAIKNADNPASSINQIISERASVGWTSTGHTGIDIPVYTYGPGSELFTGTMENTDLPVNMAKAMKMNFKPGK</sequence>
<evidence type="ECO:0000256" key="3">
    <source>
        <dbReference type="ARBA" id="ARBA00022723"/>
    </source>
</evidence>
<dbReference type="Gene3D" id="1.10.60.40">
    <property type="match status" value="1"/>
</dbReference>
<organism evidence="11 12">
    <name type="scientific">Cytobacillus kochii</name>
    <dbReference type="NCBI Taxonomy" id="859143"/>
    <lineage>
        <taxon>Bacteria</taxon>
        <taxon>Bacillati</taxon>
        <taxon>Bacillota</taxon>
        <taxon>Bacilli</taxon>
        <taxon>Bacillales</taxon>
        <taxon>Bacillaceae</taxon>
        <taxon>Cytobacillus</taxon>
    </lineage>
</organism>
<dbReference type="EMBL" id="CP022983">
    <property type="protein sequence ID" value="ASV66812.1"/>
    <property type="molecule type" value="Genomic_DNA"/>
</dbReference>
<dbReference type="PANTHER" id="PTHR11596:SF5">
    <property type="entry name" value="ALKALINE PHOSPHATASE"/>
    <property type="match status" value="1"/>
</dbReference>
<dbReference type="InterPro" id="IPR001952">
    <property type="entry name" value="Alkaline_phosphatase"/>
</dbReference>
<dbReference type="InterPro" id="IPR018299">
    <property type="entry name" value="Alkaline_phosphatase_AS"/>
</dbReference>
<evidence type="ECO:0000256" key="5">
    <source>
        <dbReference type="ARBA" id="ARBA00022833"/>
    </source>
</evidence>
<evidence type="ECO:0000256" key="7">
    <source>
        <dbReference type="PIRSR" id="PIRSR601952-1"/>
    </source>
</evidence>
<evidence type="ECO:0000256" key="6">
    <source>
        <dbReference type="ARBA" id="ARBA00022842"/>
    </source>
</evidence>
<dbReference type="SUPFAM" id="SSF53649">
    <property type="entry name" value="Alkaline phosphatase-like"/>
    <property type="match status" value="1"/>
</dbReference>
<dbReference type="Pfam" id="PF00245">
    <property type="entry name" value="Alk_phosphatase"/>
    <property type="match status" value="1"/>
</dbReference>
<protein>
    <submittedName>
        <fullName evidence="11">Alkaline phosphatase</fullName>
    </submittedName>
</protein>
<name>A0A248TFB8_9BACI</name>
<keyword evidence="6 8" id="KW-0460">Magnesium</keyword>
<evidence type="ECO:0000313" key="12">
    <source>
        <dbReference type="Proteomes" id="UP000215137"/>
    </source>
</evidence>
<feature type="binding site" evidence="8">
    <location>
        <position position="54"/>
    </location>
    <ligand>
        <name>Zn(2+)</name>
        <dbReference type="ChEBI" id="CHEBI:29105"/>
        <label>2</label>
    </ligand>
</feature>
<evidence type="ECO:0000256" key="1">
    <source>
        <dbReference type="ARBA" id="ARBA00005984"/>
    </source>
</evidence>
<dbReference type="PROSITE" id="PS00123">
    <property type="entry name" value="ALKALINE_PHOSPHATASE"/>
    <property type="match status" value="1"/>
</dbReference>
<accession>A0A248TFB8</accession>
<feature type="binding site" evidence="8">
    <location>
        <position position="309"/>
    </location>
    <ligand>
        <name>Zn(2+)</name>
        <dbReference type="ChEBI" id="CHEBI:29105"/>
        <label>2</label>
    </ligand>
</feature>
<dbReference type="CDD" id="cd16012">
    <property type="entry name" value="ALP"/>
    <property type="match status" value="1"/>
</dbReference>
<comment type="cofactor">
    <cofactor evidence="8">
        <name>Zn(2+)</name>
        <dbReference type="ChEBI" id="CHEBI:29105"/>
    </cofactor>
    <text evidence="8">Binds 2 Zn(2+) ions.</text>
</comment>
<feature type="binding site" evidence="8">
    <location>
        <position position="270"/>
    </location>
    <ligand>
        <name>Zn(2+)</name>
        <dbReference type="ChEBI" id="CHEBI:29105"/>
        <label>2</label>
    </ligand>
</feature>
<dbReference type="AlphaFoldDB" id="A0A248TFB8"/>
<feature type="signal peptide" evidence="10">
    <location>
        <begin position="1"/>
        <end position="22"/>
    </location>
</feature>